<proteinExistence type="predicted"/>
<dbReference type="AlphaFoldDB" id="A0A0Q0A1M1"/>
<reference evidence="1 2" key="1">
    <citation type="submission" date="2015-09" db="EMBL/GenBank/DDBJ databases">
        <title>Genome announcement of multiple Pseudomonas syringae strains.</title>
        <authorList>
            <person name="Thakur S."/>
            <person name="Wang P.W."/>
            <person name="Gong Y."/>
            <person name="Weir B.S."/>
            <person name="Guttman D.S."/>
        </authorList>
    </citation>
    <scope>NUCLEOTIDE SEQUENCE [LARGE SCALE GENOMIC DNA]</scope>
    <source>
        <strain evidence="1 2">ICMP16929</strain>
    </source>
</reference>
<dbReference type="PATRIC" id="fig|264459.3.peg.2214"/>
<evidence type="ECO:0000313" key="2">
    <source>
        <dbReference type="Proteomes" id="UP000050384"/>
    </source>
</evidence>
<feature type="non-terminal residue" evidence="1">
    <location>
        <position position="30"/>
    </location>
</feature>
<organism evidence="1 2">
    <name type="scientific">Pseudomonas syringae pv. spinaceae</name>
    <dbReference type="NCBI Taxonomy" id="264459"/>
    <lineage>
        <taxon>Bacteria</taxon>
        <taxon>Pseudomonadati</taxon>
        <taxon>Pseudomonadota</taxon>
        <taxon>Gammaproteobacteria</taxon>
        <taxon>Pseudomonadales</taxon>
        <taxon>Pseudomonadaceae</taxon>
        <taxon>Pseudomonas</taxon>
        <taxon>Pseudomonas syringae</taxon>
    </lineage>
</organism>
<gene>
    <name evidence="1" type="ORF">ALO94_04945</name>
</gene>
<dbReference type="EMBL" id="LJRI01001264">
    <property type="protein sequence ID" value="KPY66778.1"/>
    <property type="molecule type" value="Genomic_DNA"/>
</dbReference>
<dbReference type="Proteomes" id="UP000050384">
    <property type="component" value="Unassembled WGS sequence"/>
</dbReference>
<name>A0A0Q0A1M1_PSESX</name>
<comment type="caution">
    <text evidence="1">The sequence shown here is derived from an EMBL/GenBank/DDBJ whole genome shotgun (WGS) entry which is preliminary data.</text>
</comment>
<accession>A0A0Q0A1M1</accession>
<sequence length="30" mass="3471">MVSFRAFRFTFVFYGVPPLDATTINSLFLI</sequence>
<evidence type="ECO:0000313" key="1">
    <source>
        <dbReference type="EMBL" id="KPY66778.1"/>
    </source>
</evidence>
<protein>
    <submittedName>
        <fullName evidence="1">Potassium/proton antiporter</fullName>
    </submittedName>
</protein>